<dbReference type="GO" id="GO:0003964">
    <property type="term" value="F:RNA-directed DNA polymerase activity"/>
    <property type="evidence" value="ECO:0007669"/>
    <property type="project" value="UniProtKB-KW"/>
</dbReference>
<dbReference type="PANTHER" id="PTHR19446">
    <property type="entry name" value="REVERSE TRANSCRIPTASES"/>
    <property type="match status" value="1"/>
</dbReference>
<accession>A0A4C1WAU1</accession>
<keyword evidence="2" id="KW-0548">Nucleotidyltransferase</keyword>
<keyword evidence="3" id="KW-1185">Reference proteome</keyword>
<sequence>MNCILNYALTGGTNRRSGTGAVYKVRVRIDLASAYYSTLIKVEAPRRKEGLGQCHRCQRYGHAAAYCDADPRCVKCLDPYWTRECPRTRESSEKFVNCGQNHTANYRECPKASKITPKLNKRTEKIWPSRRNQPLRAVSGPPRETARLAPPLPPPTVATTDLSQLFGEDIQMVMSVLRTIKSLEIFKFAQDLRACRNIEDKLIKIPSSDSKTQSCSGASSKSSSLQETPSSFWTILIAKTPGRAVHLQNIIEINSTDSRTDLILKLLCLLFLPDTTSKRPSTLDIVVTKEGALNLGRIETVHCLLSDHRSVLLKMKPPDGGSPNPTLKITDWERVLTAPEKIDTPFLNSILVDINTTNEIDLAISAFTNHVRSGREKQVEGFGVLGSPEPSCQRFRADKSKKCSVAPRKPIVSNHIQCSHASPPPDIAHIQHIEEEVQNKASFELKDDLLPVSLSDIQTLAKSLKTKKAPSLDCVSNKAIKCFSLPLLGLLVAIFNVWLKNCYFPSVWKEAEVTANHKPGKPRNLPASYRPISLLSGLGELFDRILKTRLSDDLLRKGLIIDE</sequence>
<gene>
    <name evidence="2" type="ORF">EVAR_30343_1</name>
</gene>
<evidence type="ECO:0000256" key="1">
    <source>
        <dbReference type="SAM" id="MobiDB-lite"/>
    </source>
</evidence>
<dbReference type="AlphaFoldDB" id="A0A4C1WAU1"/>
<feature type="region of interest" description="Disordered" evidence="1">
    <location>
        <begin position="133"/>
        <end position="154"/>
    </location>
</feature>
<proteinExistence type="predicted"/>
<dbReference type="Proteomes" id="UP000299102">
    <property type="component" value="Unassembled WGS sequence"/>
</dbReference>
<keyword evidence="2" id="KW-0808">Transferase</keyword>
<keyword evidence="2" id="KW-0695">RNA-directed DNA polymerase</keyword>
<evidence type="ECO:0000313" key="3">
    <source>
        <dbReference type="Proteomes" id="UP000299102"/>
    </source>
</evidence>
<dbReference type="OrthoDB" id="6626419at2759"/>
<name>A0A4C1WAU1_EUMVA</name>
<protein>
    <submittedName>
        <fullName evidence="2">Probable RNA-directed DNA polymerase from transposon X-element</fullName>
    </submittedName>
</protein>
<dbReference type="EMBL" id="BGZK01000505">
    <property type="protein sequence ID" value="GBP47629.1"/>
    <property type="molecule type" value="Genomic_DNA"/>
</dbReference>
<reference evidence="2 3" key="1">
    <citation type="journal article" date="2019" name="Commun. Biol.">
        <title>The bagworm genome reveals a unique fibroin gene that provides high tensile strength.</title>
        <authorList>
            <person name="Kono N."/>
            <person name="Nakamura H."/>
            <person name="Ohtoshi R."/>
            <person name="Tomita M."/>
            <person name="Numata K."/>
            <person name="Arakawa K."/>
        </authorList>
    </citation>
    <scope>NUCLEOTIDE SEQUENCE [LARGE SCALE GENOMIC DNA]</scope>
</reference>
<comment type="caution">
    <text evidence="2">The sequence shown here is derived from an EMBL/GenBank/DDBJ whole genome shotgun (WGS) entry which is preliminary data.</text>
</comment>
<organism evidence="2 3">
    <name type="scientific">Eumeta variegata</name>
    <name type="common">Bagworm moth</name>
    <name type="synonym">Eumeta japonica</name>
    <dbReference type="NCBI Taxonomy" id="151549"/>
    <lineage>
        <taxon>Eukaryota</taxon>
        <taxon>Metazoa</taxon>
        <taxon>Ecdysozoa</taxon>
        <taxon>Arthropoda</taxon>
        <taxon>Hexapoda</taxon>
        <taxon>Insecta</taxon>
        <taxon>Pterygota</taxon>
        <taxon>Neoptera</taxon>
        <taxon>Endopterygota</taxon>
        <taxon>Lepidoptera</taxon>
        <taxon>Glossata</taxon>
        <taxon>Ditrysia</taxon>
        <taxon>Tineoidea</taxon>
        <taxon>Psychidae</taxon>
        <taxon>Oiketicinae</taxon>
        <taxon>Eumeta</taxon>
    </lineage>
</organism>
<evidence type="ECO:0000313" key="2">
    <source>
        <dbReference type="EMBL" id="GBP47629.1"/>
    </source>
</evidence>